<reference evidence="4" key="1">
    <citation type="submission" date="2012-12" db="EMBL/GenBank/DDBJ databases">
        <authorList>
            <person name="Hellsten U."/>
            <person name="Grimwood J."/>
            <person name="Chapman J.A."/>
            <person name="Shapiro H."/>
            <person name="Aerts A."/>
            <person name="Otillar R.P."/>
            <person name="Terry A.Y."/>
            <person name="Boore J.L."/>
            <person name="Simakov O."/>
            <person name="Marletaz F."/>
            <person name="Cho S.-J."/>
            <person name="Edsinger-Gonzales E."/>
            <person name="Havlak P."/>
            <person name="Kuo D.-H."/>
            <person name="Larsson T."/>
            <person name="Lv J."/>
            <person name="Arendt D."/>
            <person name="Savage R."/>
            <person name="Osoegawa K."/>
            <person name="de Jong P."/>
            <person name="Lindberg D.R."/>
            <person name="Seaver E.C."/>
            <person name="Weisblat D.A."/>
            <person name="Putnam N.H."/>
            <person name="Grigoriev I.V."/>
            <person name="Rokhsar D.S."/>
        </authorList>
    </citation>
    <scope>NUCLEOTIDE SEQUENCE</scope>
</reference>
<feature type="signal peptide" evidence="1">
    <location>
        <begin position="1"/>
        <end position="23"/>
    </location>
</feature>
<evidence type="ECO:0000256" key="1">
    <source>
        <dbReference type="SAM" id="SignalP"/>
    </source>
</evidence>
<evidence type="ECO:0000313" key="4">
    <source>
        <dbReference type="Proteomes" id="UP000015101"/>
    </source>
</evidence>
<sequence>MGPKTFWLICLSMLLLISNYVIDSSPSLELKFRLDQQNLFEELSANIEDQQPVLQDKINIDNQLMSFLDYKTQKLEEHKQFLESVDPSALGSSNIQLEPAKQFIDGALKLLENAKQTLTDDVAFSEAWYEVNKEIISYMKNSAEMLSNEISAANQFK</sequence>
<keyword evidence="4" id="KW-1185">Reference proteome</keyword>
<dbReference type="GeneID" id="20206543"/>
<dbReference type="CTD" id="20206543"/>
<dbReference type="EMBL" id="AMQM01006265">
    <property type="status" value="NOT_ANNOTATED_CDS"/>
    <property type="molecule type" value="Genomic_DNA"/>
</dbReference>
<gene>
    <name evidence="3" type="primary">20206543</name>
    <name evidence="2" type="ORF">HELRODRAFT_177968</name>
</gene>
<accession>T1FCJ4</accession>
<dbReference type="RefSeq" id="XP_009024363.1">
    <property type="nucleotide sequence ID" value="XM_009026115.1"/>
</dbReference>
<keyword evidence="1" id="KW-0732">Signal</keyword>
<dbReference type="HOGENOM" id="CLU_1679848_0_0_1"/>
<dbReference type="KEGG" id="hro:HELRODRAFT_177968"/>
<proteinExistence type="predicted"/>
<feature type="chain" id="PRO_5010980474" description="Prolyl 4-hydroxylase alpha-subunit N-terminal domain-containing protein" evidence="1">
    <location>
        <begin position="24"/>
        <end position="157"/>
    </location>
</feature>
<protein>
    <recommendedName>
        <fullName evidence="5">Prolyl 4-hydroxylase alpha-subunit N-terminal domain-containing protein</fullName>
    </recommendedName>
</protein>
<evidence type="ECO:0000313" key="3">
    <source>
        <dbReference type="EnsemblMetazoa" id="HelroP177968"/>
    </source>
</evidence>
<dbReference type="AlphaFoldDB" id="T1FCJ4"/>
<evidence type="ECO:0008006" key="5">
    <source>
        <dbReference type="Google" id="ProtNLM"/>
    </source>
</evidence>
<dbReference type="InParanoid" id="T1FCJ4"/>
<name>T1FCJ4_HELRO</name>
<dbReference type="Proteomes" id="UP000015101">
    <property type="component" value="Unassembled WGS sequence"/>
</dbReference>
<dbReference type="EMBL" id="KB097336">
    <property type="protein sequence ID" value="ESN97537.1"/>
    <property type="molecule type" value="Genomic_DNA"/>
</dbReference>
<reference evidence="3" key="3">
    <citation type="submission" date="2015-06" db="UniProtKB">
        <authorList>
            <consortium name="EnsemblMetazoa"/>
        </authorList>
    </citation>
    <scope>IDENTIFICATION</scope>
</reference>
<organism evidence="3 4">
    <name type="scientific">Helobdella robusta</name>
    <name type="common">Californian leech</name>
    <dbReference type="NCBI Taxonomy" id="6412"/>
    <lineage>
        <taxon>Eukaryota</taxon>
        <taxon>Metazoa</taxon>
        <taxon>Spiralia</taxon>
        <taxon>Lophotrochozoa</taxon>
        <taxon>Annelida</taxon>
        <taxon>Clitellata</taxon>
        <taxon>Hirudinea</taxon>
        <taxon>Rhynchobdellida</taxon>
        <taxon>Glossiphoniidae</taxon>
        <taxon>Helobdella</taxon>
    </lineage>
</organism>
<dbReference type="EnsemblMetazoa" id="HelroT177968">
    <property type="protein sequence ID" value="HelroP177968"/>
    <property type="gene ID" value="HelroG177968"/>
</dbReference>
<reference evidence="2 4" key="2">
    <citation type="journal article" date="2013" name="Nature">
        <title>Insights into bilaterian evolution from three spiralian genomes.</title>
        <authorList>
            <person name="Simakov O."/>
            <person name="Marletaz F."/>
            <person name="Cho S.J."/>
            <person name="Edsinger-Gonzales E."/>
            <person name="Havlak P."/>
            <person name="Hellsten U."/>
            <person name="Kuo D.H."/>
            <person name="Larsson T."/>
            <person name="Lv J."/>
            <person name="Arendt D."/>
            <person name="Savage R."/>
            <person name="Osoegawa K."/>
            <person name="de Jong P."/>
            <person name="Grimwood J."/>
            <person name="Chapman J.A."/>
            <person name="Shapiro H."/>
            <person name="Aerts A."/>
            <person name="Otillar R.P."/>
            <person name="Terry A.Y."/>
            <person name="Boore J.L."/>
            <person name="Grigoriev I.V."/>
            <person name="Lindberg D.R."/>
            <person name="Seaver E.C."/>
            <person name="Weisblat D.A."/>
            <person name="Putnam N.H."/>
            <person name="Rokhsar D.S."/>
        </authorList>
    </citation>
    <scope>NUCLEOTIDE SEQUENCE</scope>
</reference>
<evidence type="ECO:0000313" key="2">
    <source>
        <dbReference type="EMBL" id="ESN97537.1"/>
    </source>
</evidence>